<evidence type="ECO:0000313" key="7">
    <source>
        <dbReference type="Proteomes" id="UP000663829"/>
    </source>
</evidence>
<feature type="compositionally biased region" description="Polar residues" evidence="3">
    <location>
        <begin position="108"/>
        <end position="123"/>
    </location>
</feature>
<keyword evidence="2" id="KW-0175">Coiled coil</keyword>
<dbReference type="EC" id="2.4.2.-" evidence="1"/>
<keyword evidence="1" id="KW-0808">Transferase</keyword>
<organism evidence="5 7">
    <name type="scientific">Didymodactylos carnosus</name>
    <dbReference type="NCBI Taxonomy" id="1234261"/>
    <lineage>
        <taxon>Eukaryota</taxon>
        <taxon>Metazoa</taxon>
        <taxon>Spiralia</taxon>
        <taxon>Gnathifera</taxon>
        <taxon>Rotifera</taxon>
        <taxon>Eurotatoria</taxon>
        <taxon>Bdelloidea</taxon>
        <taxon>Philodinida</taxon>
        <taxon>Philodinidae</taxon>
        <taxon>Didymodactylos</taxon>
    </lineage>
</organism>
<dbReference type="Proteomes" id="UP000663829">
    <property type="component" value="Unassembled WGS sequence"/>
</dbReference>
<dbReference type="GO" id="GO:1990404">
    <property type="term" value="F:NAD+-protein mono-ADP-ribosyltransferase activity"/>
    <property type="evidence" value="ECO:0007669"/>
    <property type="project" value="TreeGrafter"/>
</dbReference>
<dbReference type="Pfam" id="PF00644">
    <property type="entry name" value="PARP"/>
    <property type="match status" value="1"/>
</dbReference>
<dbReference type="PANTHER" id="PTHR45740:SF2">
    <property type="entry name" value="POLY [ADP-RIBOSE] POLYMERASE"/>
    <property type="match status" value="1"/>
</dbReference>
<evidence type="ECO:0000256" key="3">
    <source>
        <dbReference type="SAM" id="MobiDB-lite"/>
    </source>
</evidence>
<name>A0A815WAR9_9BILA</name>
<dbReference type="Proteomes" id="UP000681722">
    <property type="component" value="Unassembled WGS sequence"/>
</dbReference>
<feature type="domain" description="PARP catalytic" evidence="4">
    <location>
        <begin position="285"/>
        <end position="559"/>
    </location>
</feature>
<proteinExistence type="predicted"/>
<dbReference type="GO" id="GO:0005634">
    <property type="term" value="C:nucleus"/>
    <property type="evidence" value="ECO:0007669"/>
    <property type="project" value="TreeGrafter"/>
</dbReference>
<evidence type="ECO:0000313" key="6">
    <source>
        <dbReference type="EMBL" id="CAF4401437.1"/>
    </source>
</evidence>
<feature type="coiled-coil region" evidence="2">
    <location>
        <begin position="186"/>
        <end position="283"/>
    </location>
</feature>
<dbReference type="InterPro" id="IPR019406">
    <property type="entry name" value="APLF_PBZ"/>
</dbReference>
<keyword evidence="1" id="KW-0328">Glycosyltransferase</keyword>
<evidence type="ECO:0000256" key="2">
    <source>
        <dbReference type="SAM" id="Coils"/>
    </source>
</evidence>
<dbReference type="Gene3D" id="3.90.228.10">
    <property type="match status" value="1"/>
</dbReference>
<dbReference type="AlphaFoldDB" id="A0A815WAR9"/>
<dbReference type="SUPFAM" id="SSF56399">
    <property type="entry name" value="ADP-ribosylation"/>
    <property type="match status" value="1"/>
</dbReference>
<comment type="caution">
    <text evidence="5">The sequence shown here is derived from an EMBL/GenBank/DDBJ whole genome shotgun (WGS) entry which is preliminary data.</text>
</comment>
<evidence type="ECO:0000259" key="4">
    <source>
        <dbReference type="PROSITE" id="PS51059"/>
    </source>
</evidence>
<dbReference type="InterPro" id="IPR012317">
    <property type="entry name" value="Poly(ADP-ribose)pol_cat_dom"/>
</dbReference>
<dbReference type="InterPro" id="IPR051712">
    <property type="entry name" value="ARTD-AVP"/>
</dbReference>
<evidence type="ECO:0000256" key="1">
    <source>
        <dbReference type="RuleBase" id="RU362114"/>
    </source>
</evidence>
<accession>A0A815WAR9</accession>
<dbReference type="EMBL" id="CAJOBC010091511">
    <property type="protein sequence ID" value="CAF4401437.1"/>
    <property type="molecule type" value="Genomic_DNA"/>
</dbReference>
<dbReference type="Pfam" id="PF10283">
    <property type="entry name" value="zf-CCHH"/>
    <property type="match status" value="1"/>
</dbReference>
<reference evidence="5" key="1">
    <citation type="submission" date="2021-02" db="EMBL/GenBank/DDBJ databases">
        <authorList>
            <person name="Nowell W R."/>
        </authorList>
    </citation>
    <scope>NUCLEOTIDE SEQUENCE</scope>
</reference>
<dbReference type="PANTHER" id="PTHR45740">
    <property type="entry name" value="POLY [ADP-RIBOSE] POLYMERASE"/>
    <property type="match status" value="1"/>
</dbReference>
<gene>
    <name evidence="5" type="ORF">GPM918_LOCUS38633</name>
    <name evidence="6" type="ORF">SRO942_LOCUS39470</name>
</gene>
<protein>
    <recommendedName>
        <fullName evidence="1">Poly [ADP-ribose] polymerase</fullName>
        <shortName evidence="1">PARP</shortName>
        <ecNumber evidence="1">2.4.2.-</ecNumber>
    </recommendedName>
</protein>
<dbReference type="Gene3D" id="6.20.320.10">
    <property type="match status" value="1"/>
</dbReference>
<keyword evidence="7" id="KW-1185">Reference proteome</keyword>
<keyword evidence="1" id="KW-0520">NAD</keyword>
<feature type="region of interest" description="Disordered" evidence="3">
    <location>
        <begin position="90"/>
        <end position="130"/>
    </location>
</feature>
<dbReference type="GO" id="GO:0003950">
    <property type="term" value="F:NAD+ poly-ADP-ribosyltransferase activity"/>
    <property type="evidence" value="ECO:0007669"/>
    <property type="project" value="UniProtKB-UniRule"/>
</dbReference>
<dbReference type="EMBL" id="CAJNOQ010025879">
    <property type="protein sequence ID" value="CAF1541107.1"/>
    <property type="molecule type" value="Genomic_DNA"/>
</dbReference>
<sequence length="583" mass="66981">MAACNNFVPSVWKKDQICCDCFKTKEEHSTSGIKCSTHAESQLPPAYEQSTIQASPQLMNIVDTQEHTGANDRGQSANSTPSPFARKTSLLQRNRTLLVPTDTPVANPRQTLTDQVTSSPSTVSEKETQSKTDVAQLIPCRYGMACYRQNPLHFEKYSHPPGFTHHQKSSQVPQLQQQLDVNATIIADLQQQLKDHKEKQNQENTQLQQELKRREKIIEQRFQESITNLQNKTEYYEKEIEKLRADKLKMAIHTQGLEKALTLELEEREKRELEKKRILAIRRDTPSYWGPNAFVTPYREVKIPSSSPEFNIVSHLMNSNIERHDNNFGTIYGKDPTEFIVTRVIRIQNDKLWHEYCFKKESIIQKNDGKIRDLACSKYLQTYPMATPLLDSLSNEYWLFHGCAEKTLYDLSHNGYDPRVSSLDGMFGGGFYLAENSSKSNQYIMCPGCKKNSIFTGSGCLCKNQENLEFMMVLYRAVLGDVHIAAKYQASTYRGEGARKVRRAPLKDNNIDIYDSVLGEKQTLGGNKLRYREVILYEPGQAYPEYLIVYKRSANRAHAPTDAERALQKCYYFLKNTFRKMPD</sequence>
<evidence type="ECO:0000313" key="5">
    <source>
        <dbReference type="EMBL" id="CAF1541107.1"/>
    </source>
</evidence>
<dbReference type="PROSITE" id="PS51059">
    <property type="entry name" value="PARP_CATALYTIC"/>
    <property type="match status" value="1"/>
</dbReference>
<dbReference type="OrthoDB" id="411019at2759"/>